<dbReference type="Gene3D" id="3.30.565.60">
    <property type="match status" value="1"/>
</dbReference>
<dbReference type="GO" id="GO:0003678">
    <property type="term" value="F:DNA helicase activity"/>
    <property type="evidence" value="ECO:0007669"/>
    <property type="project" value="UniProtKB-EC"/>
</dbReference>
<accession>A0ABU2B946</accession>
<dbReference type="PANTHER" id="PTHR30595">
    <property type="entry name" value="GLPR-RELATED TRANSCRIPTIONAL REPRESSOR"/>
    <property type="match status" value="1"/>
</dbReference>
<keyword evidence="3" id="KW-0067">ATP-binding</keyword>
<evidence type="ECO:0000259" key="2">
    <source>
        <dbReference type="Pfam" id="PF17782"/>
    </source>
</evidence>
<name>A0ABU2B946_9CORY</name>
<dbReference type="Gene3D" id="1.10.10.10">
    <property type="entry name" value="Winged helix-like DNA-binding domain superfamily/Winged helix DNA-binding domain"/>
    <property type="match status" value="1"/>
</dbReference>
<dbReference type="Pfam" id="PF04326">
    <property type="entry name" value="SLFN_AlbA_2"/>
    <property type="match status" value="1"/>
</dbReference>
<dbReference type="Gene3D" id="3.30.950.30">
    <property type="entry name" value="Schlafen, AAA domain"/>
    <property type="match status" value="1"/>
</dbReference>
<dbReference type="PANTHER" id="PTHR30595:SF6">
    <property type="entry name" value="SCHLAFEN ALBA-2 DOMAIN-CONTAINING PROTEIN"/>
    <property type="match status" value="1"/>
</dbReference>
<dbReference type="Pfam" id="PF13749">
    <property type="entry name" value="HATPase_c_4"/>
    <property type="match status" value="1"/>
</dbReference>
<dbReference type="RefSeq" id="WP_277103259.1">
    <property type="nucleotide sequence ID" value="NZ_BAAAJS010000028.1"/>
</dbReference>
<dbReference type="EC" id="3.6.4.12" evidence="3"/>
<dbReference type="Gene3D" id="6.10.10.130">
    <property type="match status" value="1"/>
</dbReference>
<dbReference type="InterPro" id="IPR041614">
    <property type="entry name" value="DprA_WH"/>
</dbReference>
<dbReference type="SUPFAM" id="SSF46785">
    <property type="entry name" value="Winged helix' DNA-binding domain"/>
    <property type="match status" value="1"/>
</dbReference>
<evidence type="ECO:0000313" key="4">
    <source>
        <dbReference type="Proteomes" id="UP001183619"/>
    </source>
</evidence>
<feature type="domain" description="DprA winged helix" evidence="2">
    <location>
        <begin position="506"/>
        <end position="554"/>
    </location>
</feature>
<organism evidence="3 4">
    <name type="scientific">Corynebacterium felinum</name>
    <dbReference type="NCBI Taxonomy" id="131318"/>
    <lineage>
        <taxon>Bacteria</taxon>
        <taxon>Bacillati</taxon>
        <taxon>Actinomycetota</taxon>
        <taxon>Actinomycetes</taxon>
        <taxon>Mycobacteriales</taxon>
        <taxon>Corynebacteriaceae</taxon>
        <taxon>Corynebacterium</taxon>
    </lineage>
</organism>
<reference evidence="3 4" key="1">
    <citation type="submission" date="2023-07" db="EMBL/GenBank/DDBJ databases">
        <title>Sequencing the genomes of 1000 actinobacteria strains.</title>
        <authorList>
            <person name="Klenk H.-P."/>
        </authorList>
    </citation>
    <scope>NUCLEOTIDE SEQUENCE [LARGE SCALE GENOMIC DNA]</scope>
    <source>
        <strain evidence="3 4">DSM 44508</strain>
    </source>
</reference>
<keyword evidence="3" id="KW-0547">Nucleotide-binding</keyword>
<keyword evidence="3" id="KW-0378">Hydrolase</keyword>
<evidence type="ECO:0000313" key="3">
    <source>
        <dbReference type="EMBL" id="MDR7354298.1"/>
    </source>
</evidence>
<dbReference type="Pfam" id="PF17782">
    <property type="entry name" value="WHD_DprA"/>
    <property type="match status" value="1"/>
</dbReference>
<dbReference type="InterPro" id="IPR036390">
    <property type="entry name" value="WH_DNA-bd_sf"/>
</dbReference>
<dbReference type="Proteomes" id="UP001183619">
    <property type="component" value="Unassembled WGS sequence"/>
</dbReference>
<gene>
    <name evidence="3" type="ORF">J2S37_000836</name>
</gene>
<keyword evidence="3" id="KW-0347">Helicase</keyword>
<keyword evidence="4" id="KW-1185">Reference proteome</keyword>
<proteinExistence type="predicted"/>
<protein>
    <submittedName>
        <fullName evidence="3">ATP-dependent DNA helicase RecG</fullName>
        <ecNumber evidence="3">3.6.4.12</ecNumber>
    </submittedName>
</protein>
<comment type="caution">
    <text evidence="3">The sequence shown here is derived from an EMBL/GenBank/DDBJ whole genome shotgun (WGS) entry which is preliminary data.</text>
</comment>
<evidence type="ECO:0000259" key="1">
    <source>
        <dbReference type="Pfam" id="PF04326"/>
    </source>
</evidence>
<dbReference type="InterPro" id="IPR038475">
    <property type="entry name" value="RecG_C_sf"/>
</dbReference>
<feature type="domain" description="Schlafen AlbA-2" evidence="1">
    <location>
        <begin position="29"/>
        <end position="144"/>
    </location>
</feature>
<dbReference type="InterPro" id="IPR007421">
    <property type="entry name" value="Schlafen_AlbA_2_dom"/>
</dbReference>
<dbReference type="InterPro" id="IPR036388">
    <property type="entry name" value="WH-like_DNA-bd_sf"/>
</dbReference>
<dbReference type="GO" id="GO:0016787">
    <property type="term" value="F:hydrolase activity"/>
    <property type="evidence" value="ECO:0007669"/>
    <property type="project" value="UniProtKB-KW"/>
</dbReference>
<dbReference type="InterPro" id="IPR038461">
    <property type="entry name" value="Schlafen_AlbA_2_dom_sf"/>
</dbReference>
<sequence length="571" mass="63322">MNNSSMHNWTADKLHDLITEFRRFGGDKRQIEVKKGKGGVPSVGETLCAFANSPNGGLIIIGLDEKQDFIATGVDDVAAMYQGIASQARNEQLLNPVVTVHFSEVILSGKNVVLCSVDPIPLNERPCRFKGKAYLRQADGDYELSAIDVRMIEHEKLNAEMAAIRTPSDRILVEDSSLDDLDPDITEVILKNARSGSQLLSELTDDDVLHKLGVVSKSGKLTVAGAYVMSKYPQQWVPSWGASAAQQIRYSLNNRRNFNLEHIEGPVPVMFSRLMNWAAETLPQFISYRADGHAIDTLSIPEVAVRELIANALVHRDVSPLSAGKYVDVRLNNNVLTISSPGGLRGITVKQLGDQYCRRPVNETIYRLCEKYRFKDGTRLIEAEGSGITHVRHTLRSAGLQEPLFFDSGVSFTAKISAQSLLGETDLRWLKDNYHKHDLDHESRLILVTARNEEKITISRVRTLLNLDGDQAHRILETLESMGILVHTSKGEYTLSTSGVVSQTETLETTDLRTSVLTLLGQSPLTVKDLAEKTGATHRRVRYLLDQLEADGSVYGRGKKPIQWAVVSTPE</sequence>
<dbReference type="EMBL" id="JAVDYF010000001">
    <property type="protein sequence ID" value="MDR7354298.1"/>
    <property type="molecule type" value="Genomic_DNA"/>
</dbReference>